<keyword evidence="1" id="KW-0812">Transmembrane</keyword>
<dbReference type="EMBL" id="FP929003">
    <property type="protein sequence ID" value="CBK40995.1"/>
    <property type="molecule type" value="Genomic_DNA"/>
</dbReference>
<keyword evidence="3" id="KW-1185">Reference proteome</keyword>
<accession>D8PCN6</accession>
<sequence length="131" mass="14060">MKCIAEPWMIRLLGAMYGVVATWFAPAMVLAVLSLFGLLLNPRVIGLRHLLVEVATVSFQFGCAALASMGLWRLRRWGLGVACAYNLVWAGVLAMRGFESGGSLSLQDAMPLALVLLAVLLLLPAVRSATC</sequence>
<dbReference type="KEGG" id="nde:NIDE1239"/>
<keyword evidence="1" id="KW-1133">Transmembrane helix</keyword>
<keyword evidence="1" id="KW-0472">Membrane</keyword>
<proteinExistence type="predicted"/>
<feature type="transmembrane region" description="Helical" evidence="1">
    <location>
        <begin position="79"/>
        <end position="97"/>
    </location>
</feature>
<dbReference type="AlphaFoldDB" id="D8PCN6"/>
<feature type="transmembrane region" description="Helical" evidence="1">
    <location>
        <begin position="109"/>
        <end position="126"/>
    </location>
</feature>
<evidence type="ECO:0000313" key="3">
    <source>
        <dbReference type="Proteomes" id="UP000001660"/>
    </source>
</evidence>
<gene>
    <name evidence="2" type="ORF">NIDE1239</name>
</gene>
<organism evidence="2 3">
    <name type="scientific">Nitrospira defluvii</name>
    <dbReference type="NCBI Taxonomy" id="330214"/>
    <lineage>
        <taxon>Bacteria</taxon>
        <taxon>Pseudomonadati</taxon>
        <taxon>Nitrospirota</taxon>
        <taxon>Nitrospiria</taxon>
        <taxon>Nitrospirales</taxon>
        <taxon>Nitrospiraceae</taxon>
        <taxon>Nitrospira</taxon>
    </lineage>
</organism>
<dbReference type="STRING" id="330214.NIDE1239"/>
<evidence type="ECO:0000313" key="2">
    <source>
        <dbReference type="EMBL" id="CBK40995.1"/>
    </source>
</evidence>
<dbReference type="HOGENOM" id="CLU_1923758_0_0_0"/>
<dbReference type="Proteomes" id="UP000001660">
    <property type="component" value="Chromosome"/>
</dbReference>
<reference evidence="2 3" key="1">
    <citation type="journal article" date="2010" name="Proc. Natl. Acad. Sci. U.S.A.">
        <title>A Nitrospira metagenome illuminates the physiology and evolution of globally important nitrite-oxidizing bacteria.</title>
        <authorList>
            <person name="Lucker S."/>
            <person name="Wagner M."/>
            <person name="Maixner F."/>
            <person name="Pelletier E."/>
            <person name="Koch H."/>
            <person name="Vacherie B."/>
            <person name="Rattei T."/>
            <person name="Sinninghe Damste J."/>
            <person name="Spieck E."/>
            <person name="Le Paslier D."/>
            <person name="Daims H."/>
        </authorList>
    </citation>
    <scope>NUCLEOTIDE SEQUENCE [LARGE SCALE GENOMIC DNA]</scope>
</reference>
<name>D8PCN6_9BACT</name>
<evidence type="ECO:0000256" key="1">
    <source>
        <dbReference type="SAM" id="Phobius"/>
    </source>
</evidence>
<feature type="transmembrane region" description="Helical" evidence="1">
    <location>
        <begin position="12"/>
        <end position="38"/>
    </location>
</feature>
<feature type="transmembrane region" description="Helical" evidence="1">
    <location>
        <begin position="50"/>
        <end position="72"/>
    </location>
</feature>
<protein>
    <submittedName>
        <fullName evidence="2">Uncharacterized protein</fullName>
    </submittedName>
</protein>